<dbReference type="PANTHER" id="PTHR24171">
    <property type="entry name" value="ANKYRIN REPEAT DOMAIN-CONTAINING PROTEIN 39-RELATED"/>
    <property type="match status" value="1"/>
</dbReference>
<dbReference type="PRINTS" id="PR01415">
    <property type="entry name" value="ANKYRIN"/>
</dbReference>
<feature type="repeat" description="ANK" evidence="3">
    <location>
        <begin position="36"/>
        <end position="68"/>
    </location>
</feature>
<dbReference type="EMBL" id="LT598469">
    <property type="protein sequence ID" value="SCV00010.1"/>
    <property type="molecule type" value="Genomic_DNA"/>
</dbReference>
<protein>
    <submittedName>
        <fullName evidence="4">LAMI_0G02278g1_1</fullName>
    </submittedName>
</protein>
<feature type="repeat" description="ANK" evidence="3">
    <location>
        <begin position="173"/>
        <end position="206"/>
    </location>
</feature>
<sequence length="230" mass="25583">MKEEYPIHEAARDGNLAKVQELLHVQPKYCLIQDLDGRYPLHWAISFQHVKIVELLLSFMKDVDLDHLADDAGWTPVHITSAVGNKEILAMLLNHSVKPDPNVKTNQGVTALHLACSKQHLDIAEVLIEHGASTRCKDSRQQLPLHRAASVGSLPLTKLLCDNNSPVNSKDIQGWTPLFHALAEGQGDVAVMLVTDYGADYDSVQDNTDKKPLDVVVDDKVKQFFLKNVQ</sequence>
<evidence type="ECO:0000256" key="1">
    <source>
        <dbReference type="ARBA" id="ARBA00022737"/>
    </source>
</evidence>
<keyword evidence="2 3" id="KW-0040">ANK repeat</keyword>
<dbReference type="OrthoDB" id="539213at2759"/>
<reference evidence="4 5" key="1">
    <citation type="submission" date="2016-03" db="EMBL/GenBank/DDBJ databases">
        <authorList>
            <person name="Devillers H."/>
        </authorList>
    </citation>
    <scope>NUCLEOTIDE SEQUENCE [LARGE SCALE GENOMIC DNA]</scope>
    <source>
        <strain evidence="4">CBS 11717</strain>
    </source>
</reference>
<dbReference type="Pfam" id="PF13637">
    <property type="entry name" value="Ank_4"/>
    <property type="match status" value="1"/>
</dbReference>
<dbReference type="PROSITE" id="PS50297">
    <property type="entry name" value="ANK_REP_REGION"/>
    <property type="match status" value="2"/>
</dbReference>
<proteinExistence type="predicted"/>
<evidence type="ECO:0000256" key="3">
    <source>
        <dbReference type="PROSITE-ProRule" id="PRU00023"/>
    </source>
</evidence>
<dbReference type="STRING" id="1230905.A0A1G4K7V7"/>
<organism evidence="4 5">
    <name type="scientific">Lachancea mirantina</name>
    <dbReference type="NCBI Taxonomy" id="1230905"/>
    <lineage>
        <taxon>Eukaryota</taxon>
        <taxon>Fungi</taxon>
        <taxon>Dikarya</taxon>
        <taxon>Ascomycota</taxon>
        <taxon>Saccharomycotina</taxon>
        <taxon>Saccharomycetes</taxon>
        <taxon>Saccharomycetales</taxon>
        <taxon>Saccharomycetaceae</taxon>
        <taxon>Lachancea</taxon>
    </lineage>
</organism>
<dbReference type="AlphaFoldDB" id="A0A1G4K7V7"/>
<dbReference type="SUPFAM" id="SSF48403">
    <property type="entry name" value="Ankyrin repeat"/>
    <property type="match status" value="1"/>
</dbReference>
<dbReference type="Pfam" id="PF12796">
    <property type="entry name" value="Ank_2"/>
    <property type="match status" value="2"/>
</dbReference>
<dbReference type="InterPro" id="IPR002110">
    <property type="entry name" value="Ankyrin_rpt"/>
</dbReference>
<dbReference type="SMART" id="SM00248">
    <property type="entry name" value="ANK"/>
    <property type="match status" value="6"/>
</dbReference>
<evidence type="ECO:0000256" key="2">
    <source>
        <dbReference type="ARBA" id="ARBA00023043"/>
    </source>
</evidence>
<dbReference type="InterPro" id="IPR036770">
    <property type="entry name" value="Ankyrin_rpt-contain_sf"/>
</dbReference>
<keyword evidence="5" id="KW-1185">Reference proteome</keyword>
<feature type="repeat" description="ANK" evidence="3">
    <location>
        <begin position="140"/>
        <end position="172"/>
    </location>
</feature>
<keyword evidence="1" id="KW-0677">Repeat</keyword>
<name>A0A1G4K7V7_9SACH</name>
<accession>A0A1G4K7V7</accession>
<dbReference type="Proteomes" id="UP000191024">
    <property type="component" value="Chromosome G"/>
</dbReference>
<feature type="repeat" description="ANK" evidence="3">
    <location>
        <begin position="107"/>
        <end position="139"/>
    </location>
</feature>
<dbReference type="PROSITE" id="PS50088">
    <property type="entry name" value="ANK_REPEAT"/>
    <property type="match status" value="4"/>
</dbReference>
<dbReference type="Gene3D" id="1.25.40.20">
    <property type="entry name" value="Ankyrin repeat-containing domain"/>
    <property type="match status" value="1"/>
</dbReference>
<evidence type="ECO:0000313" key="5">
    <source>
        <dbReference type="Proteomes" id="UP000191024"/>
    </source>
</evidence>
<gene>
    <name evidence="4" type="ORF">LAMI_0G02278G</name>
</gene>
<evidence type="ECO:0000313" key="4">
    <source>
        <dbReference type="EMBL" id="SCV00010.1"/>
    </source>
</evidence>